<keyword evidence="2" id="KW-1185">Reference proteome</keyword>
<dbReference type="AlphaFoldDB" id="A0A9W4SYF7"/>
<gene>
    <name evidence="1" type="ORF">FWILDA_LOCUS11957</name>
</gene>
<comment type="caution">
    <text evidence="1">The sequence shown here is derived from an EMBL/GenBank/DDBJ whole genome shotgun (WGS) entry which is preliminary data.</text>
</comment>
<evidence type="ECO:0000313" key="2">
    <source>
        <dbReference type="Proteomes" id="UP001153678"/>
    </source>
</evidence>
<name>A0A9W4SYF7_9GLOM</name>
<evidence type="ECO:0000313" key="1">
    <source>
        <dbReference type="EMBL" id="CAI2185199.1"/>
    </source>
</evidence>
<dbReference type="EMBL" id="CAMKVN010003611">
    <property type="protein sequence ID" value="CAI2185199.1"/>
    <property type="molecule type" value="Genomic_DNA"/>
</dbReference>
<proteinExistence type="predicted"/>
<reference evidence="1" key="1">
    <citation type="submission" date="2022-08" db="EMBL/GenBank/DDBJ databases">
        <authorList>
            <person name="Kallberg Y."/>
            <person name="Tangrot J."/>
            <person name="Rosling A."/>
        </authorList>
    </citation>
    <scope>NUCLEOTIDE SEQUENCE</scope>
    <source>
        <strain evidence="1">Wild A</strain>
    </source>
</reference>
<protein>
    <submittedName>
        <fullName evidence="1">7414_t:CDS:1</fullName>
    </submittedName>
</protein>
<dbReference type="Proteomes" id="UP001153678">
    <property type="component" value="Unassembled WGS sequence"/>
</dbReference>
<feature type="non-terminal residue" evidence="1">
    <location>
        <position position="54"/>
    </location>
</feature>
<organism evidence="1 2">
    <name type="scientific">Funneliformis geosporum</name>
    <dbReference type="NCBI Taxonomy" id="1117311"/>
    <lineage>
        <taxon>Eukaryota</taxon>
        <taxon>Fungi</taxon>
        <taxon>Fungi incertae sedis</taxon>
        <taxon>Mucoromycota</taxon>
        <taxon>Glomeromycotina</taxon>
        <taxon>Glomeromycetes</taxon>
        <taxon>Glomerales</taxon>
        <taxon>Glomeraceae</taxon>
        <taxon>Funneliformis</taxon>
    </lineage>
</organism>
<sequence>MSIKIFPRKLRESLKRPSNSILRAVQVDPLEKYSFQLLFNTLSSQGNKQSSSFI</sequence>
<accession>A0A9W4SYF7</accession>